<comment type="subcellular location">
    <subcellularLocation>
        <location evidence="1">Nucleus</location>
    </subcellularLocation>
</comment>
<dbReference type="Pfam" id="PF06391">
    <property type="entry name" value="MAT1"/>
    <property type="match status" value="1"/>
</dbReference>
<evidence type="ECO:0000256" key="5">
    <source>
        <dbReference type="ARBA" id="ARBA00022833"/>
    </source>
</evidence>
<feature type="domain" description="RING-type" evidence="11">
    <location>
        <begin position="37"/>
        <end position="79"/>
    </location>
</feature>
<evidence type="ECO:0000259" key="11">
    <source>
        <dbReference type="PROSITE" id="PS50089"/>
    </source>
</evidence>
<keyword evidence="12" id="KW-0808">Transferase</keyword>
<accession>A0A136JG62</accession>
<keyword evidence="12" id="KW-0418">Kinase</keyword>
<dbReference type="PROSITE" id="PS50089">
    <property type="entry name" value="ZF_RING_2"/>
    <property type="match status" value="1"/>
</dbReference>
<evidence type="ECO:0000256" key="4">
    <source>
        <dbReference type="ARBA" id="ARBA00022771"/>
    </source>
</evidence>
<protein>
    <recommendedName>
        <fullName evidence="2">RNA polymerase II transcription factor B subunit 3</fullName>
    </recommendedName>
    <alternativeName>
        <fullName evidence="8">RNA polymerase II transcription factor B 38 kDa subunit</fullName>
    </alternativeName>
    <alternativeName>
        <fullName evidence="7">RNA polymerase II transcription factor B p38 subunit</fullName>
    </alternativeName>
</protein>
<dbReference type="GO" id="GO:0008270">
    <property type="term" value="F:zinc ion binding"/>
    <property type="evidence" value="ECO:0007669"/>
    <property type="project" value="UniProtKB-KW"/>
</dbReference>
<keyword evidence="13" id="KW-1185">Reference proteome</keyword>
<dbReference type="PANTHER" id="PTHR12683:SF13">
    <property type="entry name" value="CDK-ACTIVATING KINASE ASSEMBLY FACTOR MAT1"/>
    <property type="match status" value="1"/>
</dbReference>
<evidence type="ECO:0000313" key="12">
    <source>
        <dbReference type="EMBL" id="KXJ96139.1"/>
    </source>
</evidence>
<evidence type="ECO:0000256" key="2">
    <source>
        <dbReference type="ARBA" id="ARBA00022257"/>
    </source>
</evidence>
<feature type="region of interest" description="Disordered" evidence="10">
    <location>
        <begin position="1"/>
        <end position="27"/>
    </location>
</feature>
<dbReference type="InterPro" id="IPR013083">
    <property type="entry name" value="Znf_RING/FYVE/PHD"/>
</dbReference>
<evidence type="ECO:0000256" key="6">
    <source>
        <dbReference type="ARBA" id="ARBA00023242"/>
    </source>
</evidence>
<dbReference type="GO" id="GO:0016301">
    <property type="term" value="F:kinase activity"/>
    <property type="evidence" value="ECO:0007669"/>
    <property type="project" value="UniProtKB-KW"/>
</dbReference>
<dbReference type="GO" id="GO:0061575">
    <property type="term" value="F:cyclin-dependent protein serine/threonine kinase activator activity"/>
    <property type="evidence" value="ECO:0007669"/>
    <property type="project" value="InterPro"/>
</dbReference>
<keyword evidence="5" id="KW-0862">Zinc</keyword>
<sequence length="391" mass="43802">MSSRRLQGHVSTTVFRPSGGVPAGVGGKRNEVPDELCPICKRSKYLNPDMEFQINPECYHPMCSNCVINIFKSGPTQCPHAGCNIILRQKGFRTPWYKDLEVEREVDIRKRVNAIFNMVQDDFETLRDWNDYLQNVEDLTFNLIQGDEAERTKAEMELAAYEKKHREEIEMNKKKGKEAEQLRKKRDADVVEASRLRRLEERDEEMRAKAEEAKIGDEVMEALARGESGTAAEIQARIVARKKAQVAKISGSHYASLLDGGLSIRGLKVKGKKYDDDDDEDDSGPYDPFGGLRNEPTRYVLHDSYDFPHLDDAKHNDNHRVPGYSVQEFYARALFEAFAGLGVSIGDEKAGDSLALGTAGAEAAAQNNQTLETAMKGSASSSRMQIDDVFG</sequence>
<dbReference type="InterPro" id="IPR017907">
    <property type="entry name" value="Znf_RING_CS"/>
</dbReference>
<feature type="compositionally biased region" description="Polar residues" evidence="10">
    <location>
        <begin position="1"/>
        <end position="15"/>
    </location>
</feature>
<evidence type="ECO:0000256" key="7">
    <source>
        <dbReference type="ARBA" id="ARBA00029873"/>
    </source>
</evidence>
<dbReference type="NCBIfam" id="TIGR00570">
    <property type="entry name" value="cdk7"/>
    <property type="match status" value="1"/>
</dbReference>
<name>A0A136JG62_9PEZI</name>
<dbReference type="SUPFAM" id="SSF57850">
    <property type="entry name" value="RING/U-box"/>
    <property type="match status" value="1"/>
</dbReference>
<keyword evidence="3" id="KW-0479">Metal-binding</keyword>
<keyword evidence="6" id="KW-0539">Nucleus</keyword>
<dbReference type="STRING" id="196109.A0A136JG62"/>
<feature type="region of interest" description="Disordered" evidence="10">
    <location>
        <begin position="271"/>
        <end position="293"/>
    </location>
</feature>
<dbReference type="EMBL" id="KQ964246">
    <property type="protein sequence ID" value="KXJ96139.1"/>
    <property type="molecule type" value="Genomic_DNA"/>
</dbReference>
<dbReference type="InterPro" id="IPR004575">
    <property type="entry name" value="MAT1/Tfb3"/>
</dbReference>
<proteinExistence type="predicted"/>
<evidence type="ECO:0000256" key="8">
    <source>
        <dbReference type="ARBA" id="ARBA00033277"/>
    </source>
</evidence>
<dbReference type="PANTHER" id="PTHR12683">
    <property type="entry name" value="CDK-ACTIVATING KINASE ASSEMBLY FACTOR MAT1"/>
    <property type="match status" value="1"/>
</dbReference>
<evidence type="ECO:0000256" key="1">
    <source>
        <dbReference type="ARBA" id="ARBA00004123"/>
    </source>
</evidence>
<dbReference type="Proteomes" id="UP000070501">
    <property type="component" value="Unassembled WGS sequence"/>
</dbReference>
<evidence type="ECO:0000256" key="10">
    <source>
        <dbReference type="SAM" id="MobiDB-lite"/>
    </source>
</evidence>
<dbReference type="GO" id="GO:0006357">
    <property type="term" value="P:regulation of transcription by RNA polymerase II"/>
    <property type="evidence" value="ECO:0007669"/>
    <property type="project" value="TreeGrafter"/>
</dbReference>
<dbReference type="CDD" id="cd16573">
    <property type="entry name" value="RING-HC_TFB3-like"/>
    <property type="match status" value="1"/>
</dbReference>
<dbReference type="PROSITE" id="PS00518">
    <property type="entry name" value="ZF_RING_1"/>
    <property type="match status" value="1"/>
</dbReference>
<dbReference type="InterPro" id="IPR015877">
    <property type="entry name" value="MAT1_centre"/>
</dbReference>
<dbReference type="AlphaFoldDB" id="A0A136JG62"/>
<dbReference type="GO" id="GO:0005675">
    <property type="term" value="C:transcription factor TFIIH holo complex"/>
    <property type="evidence" value="ECO:0007669"/>
    <property type="project" value="InterPro"/>
</dbReference>
<organism evidence="12 13">
    <name type="scientific">Microdochium bolleyi</name>
    <dbReference type="NCBI Taxonomy" id="196109"/>
    <lineage>
        <taxon>Eukaryota</taxon>
        <taxon>Fungi</taxon>
        <taxon>Dikarya</taxon>
        <taxon>Ascomycota</taxon>
        <taxon>Pezizomycotina</taxon>
        <taxon>Sordariomycetes</taxon>
        <taxon>Xylariomycetidae</taxon>
        <taxon>Xylariales</taxon>
        <taxon>Microdochiaceae</taxon>
        <taxon>Microdochium</taxon>
    </lineage>
</organism>
<dbReference type="Gene3D" id="3.30.40.10">
    <property type="entry name" value="Zinc/RING finger domain, C3HC4 (zinc finger)"/>
    <property type="match status" value="1"/>
</dbReference>
<dbReference type="GO" id="GO:0006289">
    <property type="term" value="P:nucleotide-excision repair"/>
    <property type="evidence" value="ECO:0007669"/>
    <property type="project" value="InterPro"/>
</dbReference>
<dbReference type="InParanoid" id="A0A136JG62"/>
<keyword evidence="4 9" id="KW-0863">Zinc-finger</keyword>
<reference evidence="13" key="1">
    <citation type="submission" date="2016-02" db="EMBL/GenBank/DDBJ databases">
        <title>Draft genome sequence of Microdochium bolleyi, a fungal endophyte of beachgrass.</title>
        <authorList>
            <consortium name="DOE Joint Genome Institute"/>
            <person name="David A.S."/>
            <person name="May G."/>
            <person name="Haridas S."/>
            <person name="Lim J."/>
            <person name="Wang M."/>
            <person name="Labutti K."/>
            <person name="Lipzen A."/>
            <person name="Barry K."/>
            <person name="Grigoriev I.V."/>
        </authorList>
    </citation>
    <scope>NUCLEOTIDE SEQUENCE [LARGE SCALE GENOMIC DNA]</scope>
    <source>
        <strain evidence="13">J235TASD1</strain>
    </source>
</reference>
<gene>
    <name evidence="12" type="ORF">Micbo1qcDRAFT_158346</name>
</gene>
<dbReference type="OrthoDB" id="5963at2759"/>
<dbReference type="FunCoup" id="A0A136JG62">
    <property type="interactions" value="494"/>
</dbReference>
<evidence type="ECO:0000256" key="3">
    <source>
        <dbReference type="ARBA" id="ARBA00022723"/>
    </source>
</evidence>
<evidence type="ECO:0000313" key="13">
    <source>
        <dbReference type="Proteomes" id="UP000070501"/>
    </source>
</evidence>
<dbReference type="Pfam" id="PF17121">
    <property type="entry name" value="zf-C3HC4_5"/>
    <property type="match status" value="1"/>
</dbReference>
<dbReference type="InterPro" id="IPR001841">
    <property type="entry name" value="Znf_RING"/>
</dbReference>
<evidence type="ECO:0000256" key="9">
    <source>
        <dbReference type="PROSITE-ProRule" id="PRU00175"/>
    </source>
</evidence>